<protein>
    <submittedName>
        <fullName evidence="2">Uncharacterized protein</fullName>
    </submittedName>
</protein>
<feature type="compositionally biased region" description="Low complexity" evidence="1">
    <location>
        <begin position="52"/>
        <end position="64"/>
    </location>
</feature>
<gene>
    <name evidence="2" type="ORF">P7K49_007884</name>
</gene>
<name>A0ABQ9VYJ8_SAGOE</name>
<reference evidence="2 3" key="1">
    <citation type="submission" date="2023-05" db="EMBL/GenBank/DDBJ databases">
        <title>B98-5 Cell Line De Novo Hybrid Assembly: An Optical Mapping Approach.</title>
        <authorList>
            <person name="Kananen K."/>
            <person name="Auerbach J.A."/>
            <person name="Kautto E."/>
            <person name="Blachly J.S."/>
        </authorList>
    </citation>
    <scope>NUCLEOTIDE SEQUENCE [LARGE SCALE GENOMIC DNA]</scope>
    <source>
        <strain evidence="2">B95-8</strain>
        <tissue evidence="2">Cell line</tissue>
    </source>
</reference>
<feature type="region of interest" description="Disordered" evidence="1">
    <location>
        <begin position="15"/>
        <end position="64"/>
    </location>
</feature>
<dbReference type="Proteomes" id="UP001266305">
    <property type="component" value="Unassembled WGS sequence"/>
</dbReference>
<organism evidence="2 3">
    <name type="scientific">Saguinus oedipus</name>
    <name type="common">Cotton-top tamarin</name>
    <name type="synonym">Oedipomidas oedipus</name>
    <dbReference type="NCBI Taxonomy" id="9490"/>
    <lineage>
        <taxon>Eukaryota</taxon>
        <taxon>Metazoa</taxon>
        <taxon>Chordata</taxon>
        <taxon>Craniata</taxon>
        <taxon>Vertebrata</taxon>
        <taxon>Euteleostomi</taxon>
        <taxon>Mammalia</taxon>
        <taxon>Eutheria</taxon>
        <taxon>Euarchontoglires</taxon>
        <taxon>Primates</taxon>
        <taxon>Haplorrhini</taxon>
        <taxon>Platyrrhini</taxon>
        <taxon>Cebidae</taxon>
        <taxon>Callitrichinae</taxon>
        <taxon>Saguinus</taxon>
    </lineage>
</organism>
<accession>A0ABQ9VYJ8</accession>
<proteinExistence type="predicted"/>
<sequence>MAQGVPAVIPACQPHSAGKQVCHSRQGREGAPASRKSRAGWERGSSDESVSRKALPAPAKTPLPLRLRVTLGGPEGREHVTLGRPGFQNSRRCCETARSCALAPPPYLHAQSTG</sequence>
<keyword evidence="3" id="KW-1185">Reference proteome</keyword>
<comment type="caution">
    <text evidence="2">The sequence shown here is derived from an EMBL/GenBank/DDBJ whole genome shotgun (WGS) entry which is preliminary data.</text>
</comment>
<evidence type="ECO:0000313" key="2">
    <source>
        <dbReference type="EMBL" id="KAK2113618.1"/>
    </source>
</evidence>
<dbReference type="EMBL" id="JASSZA010000004">
    <property type="protein sequence ID" value="KAK2113618.1"/>
    <property type="molecule type" value="Genomic_DNA"/>
</dbReference>
<evidence type="ECO:0000256" key="1">
    <source>
        <dbReference type="SAM" id="MobiDB-lite"/>
    </source>
</evidence>
<evidence type="ECO:0000313" key="3">
    <source>
        <dbReference type="Proteomes" id="UP001266305"/>
    </source>
</evidence>
<feature type="compositionally biased region" description="Basic and acidic residues" evidence="1">
    <location>
        <begin position="39"/>
        <end position="51"/>
    </location>
</feature>